<protein>
    <recommendedName>
        <fullName evidence="3">Glutamate-rich protein GrpB</fullName>
    </recommendedName>
</protein>
<name>W0E5J7_9FIRM</name>
<gene>
    <name evidence="1" type="ORF">DESME_02380</name>
</gene>
<reference evidence="1 2" key="1">
    <citation type="submission" date="2013-12" db="EMBL/GenBank/DDBJ databases">
        <authorList>
            <consortium name="DOE Joint Genome Institute"/>
            <person name="Smidt H."/>
            <person name="Huntemann M."/>
            <person name="Han J."/>
            <person name="Chen A."/>
            <person name="Kyrpides N."/>
            <person name="Mavromatis K."/>
            <person name="Markowitz V."/>
            <person name="Palaniappan K."/>
            <person name="Ivanova N."/>
            <person name="Schaumberg A."/>
            <person name="Pati A."/>
            <person name="Liolios K."/>
            <person name="Nordberg H.P."/>
            <person name="Cantor M.N."/>
            <person name="Hua S.X."/>
            <person name="Woyke T."/>
        </authorList>
    </citation>
    <scope>NUCLEOTIDE SEQUENCE [LARGE SCALE GENOMIC DNA]</scope>
    <source>
        <strain evidence="2">DSM 15288</strain>
    </source>
</reference>
<evidence type="ECO:0000313" key="2">
    <source>
        <dbReference type="Proteomes" id="UP000010847"/>
    </source>
</evidence>
<evidence type="ECO:0000313" key="1">
    <source>
        <dbReference type="EMBL" id="AHF06032.1"/>
    </source>
</evidence>
<accession>W0E5J7</accession>
<dbReference type="HOGENOM" id="CLU_086407_4_1_9"/>
<dbReference type="KEGG" id="dmt:DESME_02380"/>
<dbReference type="PANTHER" id="PTHR34822">
    <property type="entry name" value="GRPB DOMAIN PROTEIN (AFU_ORTHOLOGUE AFUA_1G01530)"/>
    <property type="match status" value="1"/>
</dbReference>
<dbReference type="PANTHER" id="PTHR34822:SF1">
    <property type="entry name" value="GRPB FAMILY PROTEIN"/>
    <property type="match status" value="1"/>
</dbReference>
<dbReference type="InterPro" id="IPR043519">
    <property type="entry name" value="NT_sf"/>
</dbReference>
<dbReference type="Pfam" id="PF04229">
    <property type="entry name" value="GrpB"/>
    <property type="match status" value="1"/>
</dbReference>
<dbReference type="eggNOG" id="COG2320">
    <property type="taxonomic scope" value="Bacteria"/>
</dbReference>
<evidence type="ECO:0008006" key="3">
    <source>
        <dbReference type="Google" id="ProtNLM"/>
    </source>
</evidence>
<dbReference type="Proteomes" id="UP000010847">
    <property type="component" value="Chromosome"/>
</dbReference>
<proteinExistence type="predicted"/>
<dbReference type="AlphaFoldDB" id="W0E5J7"/>
<keyword evidence="2" id="KW-1185">Reference proteome</keyword>
<dbReference type="Gene3D" id="3.30.460.10">
    <property type="entry name" value="Beta Polymerase, domain 2"/>
    <property type="match status" value="1"/>
</dbReference>
<dbReference type="SUPFAM" id="SSF81301">
    <property type="entry name" value="Nucleotidyltransferase"/>
    <property type="match status" value="1"/>
</dbReference>
<organism evidence="1 2">
    <name type="scientific">Desulfitobacterium metallireducens DSM 15288</name>
    <dbReference type="NCBI Taxonomy" id="871968"/>
    <lineage>
        <taxon>Bacteria</taxon>
        <taxon>Bacillati</taxon>
        <taxon>Bacillota</taxon>
        <taxon>Clostridia</taxon>
        <taxon>Eubacteriales</taxon>
        <taxon>Desulfitobacteriaceae</taxon>
        <taxon>Desulfitobacterium</taxon>
    </lineage>
</organism>
<dbReference type="STRING" id="871968.DESME_02380"/>
<sequence>MRVVVVNDYNYQWPSMFKVEADKICEVFGEELIAVHHIGSTSVPGIKAKPIIDIMPLVRDIEVVDKFNDRMIALGYEPMGEFGIPKRRFFYKGGEDRTHHIHIFEYGSIGAERHLAFRDFLRKHENDAKEYSLLKELLAKRFPNDIEGYIDGKNDFVKSLEQKAIKWYRD</sequence>
<dbReference type="EMBL" id="CP007032">
    <property type="protein sequence ID" value="AHF06032.1"/>
    <property type="molecule type" value="Genomic_DNA"/>
</dbReference>
<dbReference type="InterPro" id="IPR007344">
    <property type="entry name" value="GrpB/CoaE"/>
</dbReference>